<dbReference type="PANTHER" id="PTHR23151:SF90">
    <property type="entry name" value="DIHYDROLIPOYLLYSINE-RESIDUE ACETYLTRANSFERASE COMPONENT OF PYRUVATE DEHYDROGENASE COMPLEX, MITOCHONDRIAL-RELATED"/>
    <property type="match status" value="1"/>
</dbReference>
<dbReference type="GO" id="GO:0006086">
    <property type="term" value="P:pyruvate decarboxylation to acetyl-CoA"/>
    <property type="evidence" value="ECO:0007669"/>
    <property type="project" value="InterPro"/>
</dbReference>
<keyword evidence="2" id="KW-0450">Lipoyl</keyword>
<evidence type="ECO:0000256" key="1">
    <source>
        <dbReference type="ARBA" id="ARBA00007317"/>
    </source>
</evidence>
<dbReference type="SUPFAM" id="SSF51230">
    <property type="entry name" value="Single hybrid motif"/>
    <property type="match status" value="1"/>
</dbReference>
<protein>
    <submittedName>
        <fullName evidence="7">Pyruvate dehydrogenase complex dihydrolipoamide acetyltransferase component (E2)</fullName>
        <ecNumber evidence="7">2.3.1.12</ecNumber>
    </submittedName>
</protein>
<dbReference type="InterPro" id="IPR036625">
    <property type="entry name" value="E3-bd_dom_sf"/>
</dbReference>
<accession>A0A9W8I2A4</accession>
<dbReference type="InterPro" id="IPR003016">
    <property type="entry name" value="2-oxoA_DH_lipoyl-BS"/>
</dbReference>
<dbReference type="GO" id="GO:0004742">
    <property type="term" value="F:dihydrolipoyllysine-residue acetyltransferase activity"/>
    <property type="evidence" value="ECO:0007669"/>
    <property type="project" value="UniProtKB-EC"/>
</dbReference>
<dbReference type="Gene3D" id="2.40.50.100">
    <property type="match status" value="1"/>
</dbReference>
<dbReference type="OrthoDB" id="537444at2759"/>
<dbReference type="Proteomes" id="UP001139887">
    <property type="component" value="Unassembled WGS sequence"/>
</dbReference>
<organism evidence="7 8">
    <name type="scientific">Coemansia brasiliensis</name>
    <dbReference type="NCBI Taxonomy" id="2650707"/>
    <lineage>
        <taxon>Eukaryota</taxon>
        <taxon>Fungi</taxon>
        <taxon>Fungi incertae sedis</taxon>
        <taxon>Zoopagomycota</taxon>
        <taxon>Kickxellomycotina</taxon>
        <taxon>Kickxellomycetes</taxon>
        <taxon>Kickxellales</taxon>
        <taxon>Kickxellaceae</taxon>
        <taxon>Coemansia</taxon>
    </lineage>
</organism>
<dbReference type="PANTHER" id="PTHR23151">
    <property type="entry name" value="DIHYDROLIPOAMIDE ACETYL/SUCCINYL-TRANSFERASE-RELATED"/>
    <property type="match status" value="1"/>
</dbReference>
<evidence type="ECO:0000313" key="8">
    <source>
        <dbReference type="Proteomes" id="UP001139887"/>
    </source>
</evidence>
<dbReference type="PROSITE" id="PS51826">
    <property type="entry name" value="PSBD"/>
    <property type="match status" value="1"/>
</dbReference>
<feature type="non-terminal residue" evidence="7">
    <location>
        <position position="1"/>
    </location>
</feature>
<reference evidence="7" key="1">
    <citation type="submission" date="2022-07" db="EMBL/GenBank/DDBJ databases">
        <title>Phylogenomic reconstructions and comparative analyses of Kickxellomycotina fungi.</title>
        <authorList>
            <person name="Reynolds N.K."/>
            <person name="Stajich J.E."/>
            <person name="Barry K."/>
            <person name="Grigoriev I.V."/>
            <person name="Crous P."/>
            <person name="Smith M.E."/>
        </authorList>
    </citation>
    <scope>NUCLEOTIDE SEQUENCE</scope>
    <source>
        <strain evidence="7">NRRL 1566</strain>
    </source>
</reference>
<keyword evidence="7" id="KW-0808">Transferase</keyword>
<dbReference type="Pfam" id="PF00364">
    <property type="entry name" value="Biotin_lipoyl"/>
    <property type="match status" value="1"/>
</dbReference>
<evidence type="ECO:0000256" key="4">
    <source>
        <dbReference type="SAM" id="MobiDB-lite"/>
    </source>
</evidence>
<dbReference type="PROSITE" id="PS50968">
    <property type="entry name" value="BIOTINYL_LIPOYL"/>
    <property type="match status" value="1"/>
</dbReference>
<feature type="domain" description="Lipoyl-binding" evidence="5">
    <location>
        <begin position="73"/>
        <end position="149"/>
    </location>
</feature>
<dbReference type="AlphaFoldDB" id="A0A9W8I2A4"/>
<dbReference type="InterPro" id="IPR011053">
    <property type="entry name" value="Single_hybrid_motif"/>
</dbReference>
<comment type="similarity">
    <text evidence="1">Belongs to the 2-oxoacid dehydrogenase family.</text>
</comment>
<keyword evidence="7" id="KW-0670">Pyruvate</keyword>
<dbReference type="GO" id="GO:0045254">
    <property type="term" value="C:pyruvate dehydrogenase complex"/>
    <property type="evidence" value="ECO:0007669"/>
    <property type="project" value="InterPro"/>
</dbReference>
<evidence type="ECO:0000259" key="5">
    <source>
        <dbReference type="PROSITE" id="PS50968"/>
    </source>
</evidence>
<comment type="caution">
    <text evidence="7">The sequence shown here is derived from an EMBL/GenBank/DDBJ whole genome shotgun (WGS) entry which is preliminary data.</text>
</comment>
<dbReference type="EMBL" id="JANBUW010001845">
    <property type="protein sequence ID" value="KAJ2842273.1"/>
    <property type="molecule type" value="Genomic_DNA"/>
</dbReference>
<evidence type="ECO:0000256" key="3">
    <source>
        <dbReference type="ARBA" id="ARBA00022946"/>
    </source>
</evidence>
<dbReference type="InterPro" id="IPR000089">
    <property type="entry name" value="Biotin_lipoyl"/>
</dbReference>
<gene>
    <name evidence="7" type="primary">LAT1</name>
    <name evidence="7" type="ORF">IWW36_005969</name>
</gene>
<feature type="region of interest" description="Disordered" evidence="4">
    <location>
        <begin position="170"/>
        <end position="207"/>
    </location>
</feature>
<keyword evidence="3" id="KW-0809">Transit peptide</keyword>
<dbReference type="Pfam" id="PF02817">
    <property type="entry name" value="E3_binding"/>
    <property type="match status" value="1"/>
</dbReference>
<evidence type="ECO:0000259" key="6">
    <source>
        <dbReference type="PROSITE" id="PS51826"/>
    </source>
</evidence>
<dbReference type="CDD" id="cd06849">
    <property type="entry name" value="lipoyl_domain"/>
    <property type="match status" value="1"/>
</dbReference>
<dbReference type="InterPro" id="IPR045257">
    <property type="entry name" value="E2/Pdx1"/>
</dbReference>
<name>A0A9W8I2A4_9FUNG</name>
<dbReference type="FunFam" id="2.40.50.100:FF:000010">
    <property type="entry name" value="Acetyltransferase component of pyruvate dehydrogenase complex"/>
    <property type="match status" value="1"/>
</dbReference>
<dbReference type="PROSITE" id="PS00189">
    <property type="entry name" value="LIPOYL"/>
    <property type="match status" value="1"/>
</dbReference>
<dbReference type="InterPro" id="IPR004167">
    <property type="entry name" value="PSBD"/>
</dbReference>
<keyword evidence="7" id="KW-0012">Acyltransferase</keyword>
<proteinExistence type="inferred from homology"/>
<feature type="compositionally biased region" description="Low complexity" evidence="4">
    <location>
        <begin position="173"/>
        <end position="189"/>
    </location>
</feature>
<dbReference type="SUPFAM" id="SSF47005">
    <property type="entry name" value="Peripheral subunit-binding domain of 2-oxo acid dehydrogenase complex"/>
    <property type="match status" value="1"/>
</dbReference>
<keyword evidence="8" id="KW-1185">Reference proteome</keyword>
<evidence type="ECO:0000313" key="7">
    <source>
        <dbReference type="EMBL" id="KAJ2842273.1"/>
    </source>
</evidence>
<sequence>MSAANRTAQLPRLLSRAAKLATPATARLAATRASARQFTTARASSTPGLRVQQRYAKANRALRQYSSKSYPDHQVVGMPALSPTMTQGNVGQWQKNVGDKIEPGDVLVEIETDKAQMDFEFQEEGYLAKILAPTGTKDLSIDSPVAIIVEDEADVAAFADYTLDAAKSETKPAEPAAAPAAPAAQADSASNKPAAEAKQEQSGDRVFASPLAKTMAKEKGIDLKQVKGSGPRGRIVKADIESYVASGATAKAAAPAAEAPAAKTPAAKAPAAAPTAAPAAGFTDIPLTNMRKVIAERLT</sequence>
<dbReference type="Gene3D" id="4.10.320.10">
    <property type="entry name" value="E3-binding domain"/>
    <property type="match status" value="1"/>
</dbReference>
<feature type="domain" description="Peripheral subunit-binding (PSBD)" evidence="6">
    <location>
        <begin position="207"/>
        <end position="244"/>
    </location>
</feature>
<dbReference type="EC" id="2.3.1.12" evidence="7"/>
<evidence type="ECO:0000256" key="2">
    <source>
        <dbReference type="ARBA" id="ARBA00022823"/>
    </source>
</evidence>